<dbReference type="SUPFAM" id="SSF53067">
    <property type="entry name" value="Actin-like ATPase domain"/>
    <property type="match status" value="2"/>
</dbReference>
<dbReference type="InterPro" id="IPR002731">
    <property type="entry name" value="ATPase_BadF"/>
</dbReference>
<dbReference type="RefSeq" id="WP_204729256.1">
    <property type="nucleotide sequence ID" value="NZ_JAFBDK010000007.1"/>
</dbReference>
<dbReference type="CDD" id="cd24007">
    <property type="entry name" value="ASKHA_NBD_eukNAGK-like"/>
    <property type="match status" value="1"/>
</dbReference>
<dbReference type="InterPro" id="IPR043129">
    <property type="entry name" value="ATPase_NBD"/>
</dbReference>
<dbReference type="InterPro" id="IPR052519">
    <property type="entry name" value="Euk-type_GlcNAc_Kinase"/>
</dbReference>
<dbReference type="Pfam" id="PF01869">
    <property type="entry name" value="BcrAD_BadFG"/>
    <property type="match status" value="1"/>
</dbReference>
<organism evidence="2 3">
    <name type="scientific">Jeotgalibacillus terrae</name>
    <dbReference type="NCBI Taxonomy" id="587735"/>
    <lineage>
        <taxon>Bacteria</taxon>
        <taxon>Bacillati</taxon>
        <taxon>Bacillota</taxon>
        <taxon>Bacilli</taxon>
        <taxon>Bacillales</taxon>
        <taxon>Caryophanaceae</taxon>
        <taxon>Jeotgalibacillus</taxon>
    </lineage>
</organism>
<gene>
    <name evidence="2" type="ORF">ACFS5P_02285</name>
</gene>
<proteinExistence type="predicted"/>
<sequence length="334" mass="36607">MNEITDSSKRWIGIDGGGTKTSCVIGDRNGHILGASLTASSNIHSNSHHHVKERLLHLIIDVMQKTDVSYDQIEVIQMCLSGCDRESDKHTVRQFFQGTEFEKKISIANDAIAALYAGTAGAPGIVLIAGTGSIAYGLSKDENNPVRVGGWGYLLGDEGSGYHIGQMALKSVLKSFDGRGSNTLLTTMLMEHFEIENIQEIIPIIYGDQFTRTLIGSLAEIVMKADESGDTVAKNILKQAVLEKCLIVKAAINQMDEEEMSIVLHGGLFSNDRYKKMFCIQLNSEMNTKLNIINPDIPPVAGAYILALKQSNIPISQKVKNQLREHYQPAADRC</sequence>
<protein>
    <submittedName>
        <fullName evidence="2">BadF/BadG/BcrA/BcrD ATPase family protein</fullName>
    </submittedName>
</protein>
<reference evidence="3" key="1">
    <citation type="journal article" date="2019" name="Int. J. Syst. Evol. Microbiol.">
        <title>The Global Catalogue of Microorganisms (GCM) 10K type strain sequencing project: providing services to taxonomists for standard genome sequencing and annotation.</title>
        <authorList>
            <consortium name="The Broad Institute Genomics Platform"/>
            <consortium name="The Broad Institute Genome Sequencing Center for Infectious Disease"/>
            <person name="Wu L."/>
            <person name="Ma J."/>
        </authorList>
    </citation>
    <scope>NUCLEOTIDE SEQUENCE [LARGE SCALE GENOMIC DNA]</scope>
    <source>
        <strain evidence="3">KCTC 13528</strain>
    </source>
</reference>
<dbReference type="PANTHER" id="PTHR43190:SF3">
    <property type="entry name" value="N-ACETYL-D-GLUCOSAMINE KINASE"/>
    <property type="match status" value="1"/>
</dbReference>
<evidence type="ECO:0000259" key="1">
    <source>
        <dbReference type="Pfam" id="PF01869"/>
    </source>
</evidence>
<dbReference type="EMBL" id="JBHUPG010000003">
    <property type="protein sequence ID" value="MFD2910695.1"/>
    <property type="molecule type" value="Genomic_DNA"/>
</dbReference>
<keyword evidence="3" id="KW-1185">Reference proteome</keyword>
<dbReference type="Gene3D" id="3.30.420.40">
    <property type="match status" value="2"/>
</dbReference>
<comment type="caution">
    <text evidence="2">The sequence shown here is derived from an EMBL/GenBank/DDBJ whole genome shotgun (WGS) entry which is preliminary data.</text>
</comment>
<evidence type="ECO:0000313" key="2">
    <source>
        <dbReference type="EMBL" id="MFD2910695.1"/>
    </source>
</evidence>
<name>A0ABW5ZCR0_9BACL</name>
<evidence type="ECO:0000313" key="3">
    <source>
        <dbReference type="Proteomes" id="UP001597561"/>
    </source>
</evidence>
<accession>A0ABW5ZCR0</accession>
<dbReference type="Proteomes" id="UP001597561">
    <property type="component" value="Unassembled WGS sequence"/>
</dbReference>
<feature type="domain" description="ATPase BadF/BadG/BcrA/BcrD type" evidence="1">
    <location>
        <begin position="12"/>
        <end position="306"/>
    </location>
</feature>
<dbReference type="PANTHER" id="PTHR43190">
    <property type="entry name" value="N-ACETYL-D-GLUCOSAMINE KINASE"/>
    <property type="match status" value="1"/>
</dbReference>